<dbReference type="EMBL" id="BMAO01005061">
    <property type="protein sequence ID" value="GFQ98710.1"/>
    <property type="molecule type" value="Genomic_DNA"/>
</dbReference>
<sequence length="329" mass="36549">MIVDLSMQWDLYNPGLVTTNHGLMKICSHPSSSFTMKVMFTVLYLTIGMNSLALSLRSCLQDPKIYTIDEMEKLVYAVANEKGVPATVILNRIMRKVKYRQRMEKTKPKNPLQELAFQELIGTKYRPRPPGEEDSSLPTFPGQPPSRMLPPQPPRRPAFQPPIRNLPPPSGHSNLRTGVFTTGFAGPHNPLQPYPQSFFIPIQNLQPPPGVTIRVETGVRDGVLPEVIVTLSPMMTIVEALKQAESKFRSILGQPSASDDSVISFSRSPVAECYVIGSFNSVPSDNRGYWKIIVSDKGGQVIYDSVCLPSRTEVAVKPGMTITLFYTLT</sequence>
<evidence type="ECO:0000313" key="2">
    <source>
        <dbReference type="EMBL" id="GFQ98710.1"/>
    </source>
</evidence>
<name>A0A8X6G7I3_TRICU</name>
<gene>
    <name evidence="2" type="primary">AVEN_200238_1</name>
    <name evidence="2" type="ORF">TNCT_611941</name>
</gene>
<dbReference type="Proteomes" id="UP000887116">
    <property type="component" value="Unassembled WGS sequence"/>
</dbReference>
<comment type="caution">
    <text evidence="2">The sequence shown here is derived from an EMBL/GenBank/DDBJ whole genome shotgun (WGS) entry which is preliminary data.</text>
</comment>
<evidence type="ECO:0000256" key="1">
    <source>
        <dbReference type="SAM" id="MobiDB-lite"/>
    </source>
</evidence>
<organism evidence="2 3">
    <name type="scientific">Trichonephila clavata</name>
    <name type="common">Joro spider</name>
    <name type="synonym">Nephila clavata</name>
    <dbReference type="NCBI Taxonomy" id="2740835"/>
    <lineage>
        <taxon>Eukaryota</taxon>
        <taxon>Metazoa</taxon>
        <taxon>Ecdysozoa</taxon>
        <taxon>Arthropoda</taxon>
        <taxon>Chelicerata</taxon>
        <taxon>Arachnida</taxon>
        <taxon>Araneae</taxon>
        <taxon>Araneomorphae</taxon>
        <taxon>Entelegynae</taxon>
        <taxon>Araneoidea</taxon>
        <taxon>Nephilidae</taxon>
        <taxon>Trichonephila</taxon>
    </lineage>
</organism>
<reference evidence="2" key="1">
    <citation type="submission" date="2020-07" db="EMBL/GenBank/DDBJ databases">
        <title>Multicomponent nature underlies the extraordinary mechanical properties of spider dragline silk.</title>
        <authorList>
            <person name="Kono N."/>
            <person name="Nakamura H."/>
            <person name="Mori M."/>
            <person name="Yoshida Y."/>
            <person name="Ohtoshi R."/>
            <person name="Malay A.D."/>
            <person name="Moran D.A.P."/>
            <person name="Tomita M."/>
            <person name="Numata K."/>
            <person name="Arakawa K."/>
        </authorList>
    </citation>
    <scope>NUCLEOTIDE SEQUENCE</scope>
</reference>
<dbReference type="OrthoDB" id="6429438at2759"/>
<proteinExistence type="predicted"/>
<accession>A0A8X6G7I3</accession>
<keyword evidence="3" id="KW-1185">Reference proteome</keyword>
<feature type="compositionally biased region" description="Polar residues" evidence="1">
    <location>
        <begin position="171"/>
        <end position="180"/>
    </location>
</feature>
<feature type="region of interest" description="Disordered" evidence="1">
    <location>
        <begin position="124"/>
        <end position="187"/>
    </location>
</feature>
<dbReference type="AlphaFoldDB" id="A0A8X6G7I3"/>
<evidence type="ECO:0000313" key="3">
    <source>
        <dbReference type="Proteomes" id="UP000887116"/>
    </source>
</evidence>
<protein>
    <submittedName>
        <fullName evidence="2">Uncharacterized protein</fullName>
    </submittedName>
</protein>
<feature type="compositionally biased region" description="Pro residues" evidence="1">
    <location>
        <begin position="141"/>
        <end position="170"/>
    </location>
</feature>